<dbReference type="PANTHER" id="PTHR31558:SF40">
    <property type="entry name" value="EXPRESSED PROTEIN"/>
    <property type="match status" value="1"/>
</dbReference>
<dbReference type="Pfam" id="PF07059">
    <property type="entry name" value="EDR2_C"/>
    <property type="match status" value="1"/>
</dbReference>
<dbReference type="Proteomes" id="UP000326396">
    <property type="component" value="Linkage Group LG10"/>
</dbReference>
<evidence type="ECO:0000256" key="1">
    <source>
        <dbReference type="ARBA" id="ARBA00022723"/>
    </source>
</evidence>
<dbReference type="InterPro" id="IPR036236">
    <property type="entry name" value="Znf_C2H2_sf"/>
</dbReference>
<sequence length="757" mass="86261">MGGCVSRPHKSSRSRKYFFCSGKWNKRVSTCVPVRPIEELTNGVAPDCQDEMWFDSMSIFGSDSDDDFISIHGGNLKPNMTIMFDKSTPVNDASCLTTVILLSLNKEPSDGDDKTEFCQSKRFVFRPHSGLLVHASMNDKPASGCWSFVSPSVFKLRGENFFKDKRKDPAPDYSPYVPIGLDLFVCPRKIDHIAQHVELPFVDENNKIPSLLIVNVQLPTYPATFFHGDTDGEGVSLVLYFKVSERFDEASSCLHESIQRLVMDDMEVVKGFAKDCLVPYRERLKLMASIVNPDDLELCSAERKLLNAYNDKPVLTRPQHAFYQGHNYFEIDLDIHRFSYISRKALDAFRERLKHGIIDVGLTIQAQHPEELPEHVLCSAIALRILANMDEEMSETKGELPILRDIRRYSCAYCGIVRSKKTLISTHIQSQHQDEIKGEGYEDTGGTVNTCEECGVSFRKPAHLKQHMQSHSLERPFICSIDDCNSSYRRKDHLNRHLLQHEGKLFDCPIQDCKKKFSIQGNMTRHVREMHNDVDSASDDTSDQKQHACLEPGCGKVFKYASRLQKHEISHVKLETVEAFCAEPSCMKYFSNAKCLKAHLQSCHQHITCEICGLKQLKKNIKRHIRTHEKVVSKNKIKCSFDGCSSTFSNSSNLQQHVKATHFQEKPYVCSISGCGMRFSFKHVRDNHEKSGLHVYTLGDFVEGDDQFQSRPRGGMKRKLPEKIDTLLRKRVSLPEECDAIHGPDYISWLLSTEDDD</sequence>
<reference evidence="7 8" key="1">
    <citation type="submission" date="2019-05" db="EMBL/GenBank/DDBJ databases">
        <title>Mikania micrantha, genome provides insights into the molecular mechanism of rapid growth.</title>
        <authorList>
            <person name="Liu B."/>
        </authorList>
    </citation>
    <scope>NUCLEOTIDE SEQUENCE [LARGE SCALE GENOMIC DNA]</scope>
    <source>
        <strain evidence="7">NLD-2019</strain>
        <tissue evidence="7">Leaf</tissue>
    </source>
</reference>
<feature type="domain" description="C2H2-type" evidence="6">
    <location>
        <begin position="547"/>
        <end position="576"/>
    </location>
</feature>
<feature type="domain" description="C2H2-type" evidence="6">
    <location>
        <begin position="506"/>
        <end position="536"/>
    </location>
</feature>
<evidence type="ECO:0000256" key="4">
    <source>
        <dbReference type="ARBA" id="ARBA00022833"/>
    </source>
</evidence>
<comment type="caution">
    <text evidence="7">The sequence shown here is derived from an EMBL/GenBank/DDBJ whole genome shotgun (WGS) entry which is preliminary data.</text>
</comment>
<dbReference type="SUPFAM" id="SSF57667">
    <property type="entry name" value="beta-beta-alpha zinc fingers"/>
    <property type="match status" value="3"/>
</dbReference>
<dbReference type="GO" id="GO:0008270">
    <property type="term" value="F:zinc ion binding"/>
    <property type="evidence" value="ECO:0007669"/>
    <property type="project" value="UniProtKB-KW"/>
</dbReference>
<protein>
    <recommendedName>
        <fullName evidence="6">C2H2-type domain-containing protein</fullName>
    </recommendedName>
</protein>
<keyword evidence="1" id="KW-0479">Metal-binding</keyword>
<feature type="domain" description="C2H2-type" evidence="6">
    <location>
        <begin position="477"/>
        <end position="506"/>
    </location>
</feature>
<accession>A0A5N6PSP5</accession>
<dbReference type="EMBL" id="SZYD01000002">
    <property type="protein sequence ID" value="KAD7116579.1"/>
    <property type="molecule type" value="Genomic_DNA"/>
</dbReference>
<dbReference type="OrthoDB" id="9970435at2759"/>
<feature type="domain" description="C2H2-type" evidence="6">
    <location>
        <begin position="449"/>
        <end position="476"/>
    </location>
</feature>
<organism evidence="7 8">
    <name type="scientific">Mikania micrantha</name>
    <name type="common">bitter vine</name>
    <dbReference type="NCBI Taxonomy" id="192012"/>
    <lineage>
        <taxon>Eukaryota</taxon>
        <taxon>Viridiplantae</taxon>
        <taxon>Streptophyta</taxon>
        <taxon>Embryophyta</taxon>
        <taxon>Tracheophyta</taxon>
        <taxon>Spermatophyta</taxon>
        <taxon>Magnoliopsida</taxon>
        <taxon>eudicotyledons</taxon>
        <taxon>Gunneridae</taxon>
        <taxon>Pentapetalae</taxon>
        <taxon>asterids</taxon>
        <taxon>campanulids</taxon>
        <taxon>Asterales</taxon>
        <taxon>Asteraceae</taxon>
        <taxon>Asteroideae</taxon>
        <taxon>Heliantheae alliance</taxon>
        <taxon>Eupatorieae</taxon>
        <taxon>Mikania</taxon>
    </lineage>
</organism>
<keyword evidence="3 5" id="KW-0863">Zinc-finger</keyword>
<dbReference type="Pfam" id="PF00096">
    <property type="entry name" value="zf-C2H2"/>
    <property type="match status" value="3"/>
</dbReference>
<dbReference type="Gene3D" id="3.30.160.60">
    <property type="entry name" value="Classic Zinc Finger"/>
    <property type="match status" value="5"/>
</dbReference>
<dbReference type="PROSITE" id="PS00028">
    <property type="entry name" value="ZINC_FINGER_C2H2_1"/>
    <property type="match status" value="7"/>
</dbReference>
<dbReference type="InterPro" id="IPR013087">
    <property type="entry name" value="Znf_C2H2_type"/>
</dbReference>
<keyword evidence="4" id="KW-0862">Zinc</keyword>
<dbReference type="AlphaFoldDB" id="A0A5N6PSP5"/>
<dbReference type="PROSITE" id="PS50157">
    <property type="entry name" value="ZINC_FINGER_C2H2_2"/>
    <property type="match status" value="5"/>
</dbReference>
<evidence type="ECO:0000256" key="2">
    <source>
        <dbReference type="ARBA" id="ARBA00022737"/>
    </source>
</evidence>
<dbReference type="SMART" id="SM00355">
    <property type="entry name" value="ZnF_C2H2"/>
    <property type="match status" value="9"/>
</dbReference>
<keyword evidence="2" id="KW-0677">Repeat</keyword>
<dbReference type="FunFam" id="3.30.160.60:FF:000100">
    <property type="entry name" value="Zinc finger 45-like"/>
    <property type="match status" value="1"/>
</dbReference>
<keyword evidence="8" id="KW-1185">Reference proteome</keyword>
<evidence type="ECO:0000256" key="5">
    <source>
        <dbReference type="PROSITE-ProRule" id="PRU00042"/>
    </source>
</evidence>
<dbReference type="InterPro" id="IPR009769">
    <property type="entry name" value="EDR2_C"/>
</dbReference>
<gene>
    <name evidence="7" type="ORF">E3N88_03847</name>
</gene>
<evidence type="ECO:0000256" key="3">
    <source>
        <dbReference type="ARBA" id="ARBA00022771"/>
    </source>
</evidence>
<evidence type="ECO:0000313" key="8">
    <source>
        <dbReference type="Proteomes" id="UP000326396"/>
    </source>
</evidence>
<dbReference type="PANTHER" id="PTHR31558">
    <property type="entry name" value="CW14 PROTEIN"/>
    <property type="match status" value="1"/>
</dbReference>
<evidence type="ECO:0000259" key="6">
    <source>
        <dbReference type="PROSITE" id="PS50157"/>
    </source>
</evidence>
<name>A0A5N6PSP5_9ASTR</name>
<proteinExistence type="predicted"/>
<feature type="domain" description="C2H2-type" evidence="6">
    <location>
        <begin position="637"/>
        <end position="667"/>
    </location>
</feature>
<evidence type="ECO:0000313" key="7">
    <source>
        <dbReference type="EMBL" id="KAD7116579.1"/>
    </source>
</evidence>